<sequence length="51" mass="5870">MAISVAISIFTVESIDRYLDSKYDQKYNDQTKDMSWDLNFGPGTMGVTLRF</sequence>
<protein>
    <recommendedName>
        <fullName evidence="3">DUF5683 domain-containing protein</fullName>
    </recommendedName>
</protein>
<evidence type="ECO:0008006" key="3">
    <source>
        <dbReference type="Google" id="ProtNLM"/>
    </source>
</evidence>
<gene>
    <name evidence="1" type="ORF">ABXZ36_11130</name>
</gene>
<name>A0ABV2SY49_9FLAO</name>
<organism evidence="1 2">
    <name type="scientific">Sediminicola arcticus</name>
    <dbReference type="NCBI Taxonomy" id="1574308"/>
    <lineage>
        <taxon>Bacteria</taxon>
        <taxon>Pseudomonadati</taxon>
        <taxon>Bacteroidota</taxon>
        <taxon>Flavobacteriia</taxon>
        <taxon>Flavobacteriales</taxon>
        <taxon>Flavobacteriaceae</taxon>
        <taxon>Sediminicola</taxon>
    </lineage>
</organism>
<reference evidence="1 2" key="1">
    <citation type="submission" date="2024-07" db="EMBL/GenBank/DDBJ databases">
        <title>The genome sequence of type strain Sediminicola arcticus GDMCC 1.2805.</title>
        <authorList>
            <person name="Liu Y."/>
        </authorList>
    </citation>
    <scope>NUCLEOTIDE SEQUENCE [LARGE SCALE GENOMIC DNA]</scope>
    <source>
        <strain evidence="1 2">GDMCC 1.2805</strain>
    </source>
</reference>
<evidence type="ECO:0000313" key="1">
    <source>
        <dbReference type="EMBL" id="MET6991199.1"/>
    </source>
</evidence>
<dbReference type="EMBL" id="JBEXAE010000005">
    <property type="protein sequence ID" value="MET6991199.1"/>
    <property type="molecule type" value="Genomic_DNA"/>
</dbReference>
<dbReference type="RefSeq" id="WP_354615658.1">
    <property type="nucleotide sequence ID" value="NZ_JBEXAE010000005.1"/>
</dbReference>
<proteinExistence type="predicted"/>
<evidence type="ECO:0000313" key="2">
    <source>
        <dbReference type="Proteomes" id="UP001549799"/>
    </source>
</evidence>
<dbReference type="Proteomes" id="UP001549799">
    <property type="component" value="Unassembled WGS sequence"/>
</dbReference>
<comment type="caution">
    <text evidence="1">The sequence shown here is derived from an EMBL/GenBank/DDBJ whole genome shotgun (WGS) entry which is preliminary data.</text>
</comment>
<keyword evidence="2" id="KW-1185">Reference proteome</keyword>
<accession>A0ABV2SY49</accession>